<evidence type="ECO:0000313" key="3">
    <source>
        <dbReference type="Proteomes" id="UP001221757"/>
    </source>
</evidence>
<sequence length="276" mass="29974">MQLFNIVATGLLISNKTLQPQISWTTKIAAVIHEWKLMDPVASSESTITDLMSHRTGLPSHNFGFFLFNDTLSSVFKRMKYLKPSTGFREDTRYNNIMYTVLSYLPTALLPDKPPFVHYVQKHIFEPLGMNSTTYSFTVANATGNMADGFARQGVNITENPLGAGTTRILPYLFKAAPEDGDTDSGPGGIITTIVDAARWLQLLLLDGQHPETGATIVPADVMQKLATGVSIWEGNGDSGQLPGAPELSPAVYGGGQTQSAYRGHVMNEHEGDLPG</sequence>
<dbReference type="Gene3D" id="3.40.710.10">
    <property type="entry name" value="DD-peptidase/beta-lactamase superfamily"/>
    <property type="match status" value="1"/>
</dbReference>
<gene>
    <name evidence="2" type="ORF">B0H17DRAFT_1246159</name>
</gene>
<keyword evidence="3" id="KW-1185">Reference proteome</keyword>
<dbReference type="InterPro" id="IPR050789">
    <property type="entry name" value="Diverse_Enzym_Activities"/>
</dbReference>
<dbReference type="Pfam" id="PF00144">
    <property type="entry name" value="Beta-lactamase"/>
    <property type="match status" value="1"/>
</dbReference>
<accession>A0AAD7D2E6</accession>
<dbReference type="InterPro" id="IPR001466">
    <property type="entry name" value="Beta-lactam-related"/>
</dbReference>
<dbReference type="Proteomes" id="UP001221757">
    <property type="component" value="Unassembled WGS sequence"/>
</dbReference>
<proteinExistence type="predicted"/>
<comment type="caution">
    <text evidence="2">The sequence shown here is derived from an EMBL/GenBank/DDBJ whole genome shotgun (WGS) entry which is preliminary data.</text>
</comment>
<dbReference type="AlphaFoldDB" id="A0AAD7D2E6"/>
<evidence type="ECO:0000313" key="2">
    <source>
        <dbReference type="EMBL" id="KAJ7670402.1"/>
    </source>
</evidence>
<dbReference type="SUPFAM" id="SSF56601">
    <property type="entry name" value="beta-lactamase/transpeptidase-like"/>
    <property type="match status" value="1"/>
</dbReference>
<evidence type="ECO:0000259" key="1">
    <source>
        <dbReference type="Pfam" id="PF00144"/>
    </source>
</evidence>
<name>A0AAD7D2E6_MYCRO</name>
<dbReference type="InterPro" id="IPR012338">
    <property type="entry name" value="Beta-lactam/transpept-like"/>
</dbReference>
<protein>
    <submittedName>
        <fullName evidence="2">Beta-lactamase/transpeptidase-like protein</fullName>
    </submittedName>
</protein>
<feature type="domain" description="Beta-lactamase-related" evidence="1">
    <location>
        <begin position="42"/>
        <end position="213"/>
    </location>
</feature>
<organism evidence="2 3">
    <name type="scientific">Mycena rosella</name>
    <name type="common">Pink bonnet</name>
    <name type="synonym">Agaricus rosellus</name>
    <dbReference type="NCBI Taxonomy" id="1033263"/>
    <lineage>
        <taxon>Eukaryota</taxon>
        <taxon>Fungi</taxon>
        <taxon>Dikarya</taxon>
        <taxon>Basidiomycota</taxon>
        <taxon>Agaricomycotina</taxon>
        <taxon>Agaricomycetes</taxon>
        <taxon>Agaricomycetidae</taxon>
        <taxon>Agaricales</taxon>
        <taxon>Marasmiineae</taxon>
        <taxon>Mycenaceae</taxon>
        <taxon>Mycena</taxon>
    </lineage>
</organism>
<feature type="non-terminal residue" evidence="2">
    <location>
        <position position="276"/>
    </location>
</feature>
<dbReference type="PANTHER" id="PTHR43283">
    <property type="entry name" value="BETA-LACTAMASE-RELATED"/>
    <property type="match status" value="1"/>
</dbReference>
<reference evidence="2" key="1">
    <citation type="submission" date="2023-03" db="EMBL/GenBank/DDBJ databases">
        <title>Massive genome expansion in bonnet fungi (Mycena s.s.) driven by repeated elements and novel gene families across ecological guilds.</title>
        <authorList>
            <consortium name="Lawrence Berkeley National Laboratory"/>
            <person name="Harder C.B."/>
            <person name="Miyauchi S."/>
            <person name="Viragh M."/>
            <person name="Kuo A."/>
            <person name="Thoen E."/>
            <person name="Andreopoulos B."/>
            <person name="Lu D."/>
            <person name="Skrede I."/>
            <person name="Drula E."/>
            <person name="Henrissat B."/>
            <person name="Morin E."/>
            <person name="Kohler A."/>
            <person name="Barry K."/>
            <person name="LaButti K."/>
            <person name="Morin E."/>
            <person name="Salamov A."/>
            <person name="Lipzen A."/>
            <person name="Mereny Z."/>
            <person name="Hegedus B."/>
            <person name="Baldrian P."/>
            <person name="Stursova M."/>
            <person name="Weitz H."/>
            <person name="Taylor A."/>
            <person name="Grigoriev I.V."/>
            <person name="Nagy L.G."/>
            <person name="Martin F."/>
            <person name="Kauserud H."/>
        </authorList>
    </citation>
    <scope>NUCLEOTIDE SEQUENCE</scope>
    <source>
        <strain evidence="2">CBHHK067</strain>
    </source>
</reference>
<dbReference type="EMBL" id="JARKIE010000181">
    <property type="protein sequence ID" value="KAJ7670402.1"/>
    <property type="molecule type" value="Genomic_DNA"/>
</dbReference>